<name>A0A2P2NUN0_RHIMU</name>
<organism evidence="1">
    <name type="scientific">Rhizophora mucronata</name>
    <name type="common">Asiatic mangrove</name>
    <dbReference type="NCBI Taxonomy" id="61149"/>
    <lineage>
        <taxon>Eukaryota</taxon>
        <taxon>Viridiplantae</taxon>
        <taxon>Streptophyta</taxon>
        <taxon>Embryophyta</taxon>
        <taxon>Tracheophyta</taxon>
        <taxon>Spermatophyta</taxon>
        <taxon>Magnoliopsida</taxon>
        <taxon>eudicotyledons</taxon>
        <taxon>Gunneridae</taxon>
        <taxon>Pentapetalae</taxon>
        <taxon>rosids</taxon>
        <taxon>fabids</taxon>
        <taxon>Malpighiales</taxon>
        <taxon>Rhizophoraceae</taxon>
        <taxon>Rhizophora</taxon>
    </lineage>
</organism>
<sequence>MKVSPAICLRSCFWLPKLTPPRGSGHC</sequence>
<dbReference type="EMBL" id="GGEC01065690">
    <property type="protein sequence ID" value="MBX46174.1"/>
    <property type="molecule type" value="Transcribed_RNA"/>
</dbReference>
<reference evidence="1" key="1">
    <citation type="submission" date="2018-02" db="EMBL/GenBank/DDBJ databases">
        <title>Rhizophora mucronata_Transcriptome.</title>
        <authorList>
            <person name="Meera S.P."/>
            <person name="Sreeshan A."/>
            <person name="Augustine A."/>
        </authorList>
    </citation>
    <scope>NUCLEOTIDE SEQUENCE</scope>
    <source>
        <tissue evidence="1">Leaf</tissue>
    </source>
</reference>
<protein>
    <submittedName>
        <fullName evidence="1">Uncharacterized protein</fullName>
    </submittedName>
</protein>
<dbReference type="AlphaFoldDB" id="A0A2P2NUN0"/>
<accession>A0A2P2NUN0</accession>
<evidence type="ECO:0000313" key="1">
    <source>
        <dbReference type="EMBL" id="MBX46174.1"/>
    </source>
</evidence>
<proteinExistence type="predicted"/>